<feature type="domain" description="Glycerol-3-phosphate dehydrogenase NAD-dependent N-terminal" evidence="1">
    <location>
        <begin position="4"/>
        <end position="156"/>
    </location>
</feature>
<dbReference type="GO" id="GO:0005829">
    <property type="term" value="C:cytosol"/>
    <property type="evidence" value="ECO:0007669"/>
    <property type="project" value="TreeGrafter"/>
</dbReference>
<proteinExistence type="predicted"/>
<protein>
    <submittedName>
        <fullName evidence="2">NAD(P)H-dependent glycerol-3-phosphate dehydrogenase</fullName>
    </submittedName>
</protein>
<dbReference type="InterPro" id="IPR036291">
    <property type="entry name" value="NAD(P)-bd_dom_sf"/>
</dbReference>
<dbReference type="AlphaFoldDB" id="J9FLF1"/>
<dbReference type="GO" id="GO:0046168">
    <property type="term" value="P:glycerol-3-phosphate catabolic process"/>
    <property type="evidence" value="ECO:0007669"/>
    <property type="project" value="InterPro"/>
</dbReference>
<dbReference type="InterPro" id="IPR011128">
    <property type="entry name" value="G3P_DH_NAD-dep_N"/>
</dbReference>
<sequence>MTRQIGILGAGTWGTALGRLLIKNEHHVTVWSALADQITLLERDRVHPNLPGIRLPDALRFTRSLEDAVNGRDIIVLATPSIYVRETVRAAKPFLQPDQTLVSVAKGIESDTLMTMSEVVEDVLSPELALPIAALSGPTHAEEVIRDMPSAIVSASA</sequence>
<comment type="caution">
    <text evidence="2">The sequence shown here is derived from an EMBL/GenBank/DDBJ whole genome shotgun (WGS) entry which is preliminary data.</text>
</comment>
<dbReference type="InterPro" id="IPR006168">
    <property type="entry name" value="G3P_DH_NAD-dep"/>
</dbReference>
<dbReference type="Gene3D" id="3.40.50.720">
    <property type="entry name" value="NAD(P)-binding Rossmann-like Domain"/>
    <property type="match status" value="1"/>
</dbReference>
<dbReference type="Pfam" id="PF01210">
    <property type="entry name" value="NAD_Gly3P_dh_N"/>
    <property type="match status" value="1"/>
</dbReference>
<organism evidence="2">
    <name type="scientific">gut metagenome</name>
    <dbReference type="NCBI Taxonomy" id="749906"/>
    <lineage>
        <taxon>unclassified sequences</taxon>
        <taxon>metagenomes</taxon>
        <taxon>organismal metagenomes</taxon>
    </lineage>
</organism>
<dbReference type="EMBL" id="AMCI01005914">
    <property type="protein sequence ID" value="EJW95258.1"/>
    <property type="molecule type" value="Genomic_DNA"/>
</dbReference>
<dbReference type="GO" id="GO:0047952">
    <property type="term" value="F:glycerol-3-phosphate dehydrogenase [NAD(P)+] activity"/>
    <property type="evidence" value="ECO:0007669"/>
    <property type="project" value="TreeGrafter"/>
</dbReference>
<dbReference type="PANTHER" id="PTHR11728">
    <property type="entry name" value="GLYCEROL-3-PHOSPHATE DEHYDROGENASE"/>
    <property type="match status" value="1"/>
</dbReference>
<dbReference type="GO" id="GO:0051287">
    <property type="term" value="F:NAD binding"/>
    <property type="evidence" value="ECO:0007669"/>
    <property type="project" value="InterPro"/>
</dbReference>
<accession>J9FLF1</accession>
<dbReference type="PRINTS" id="PR00077">
    <property type="entry name" value="GPDHDRGNASE"/>
</dbReference>
<evidence type="ECO:0000313" key="2">
    <source>
        <dbReference type="EMBL" id="EJW95258.1"/>
    </source>
</evidence>
<dbReference type="PANTHER" id="PTHR11728:SF1">
    <property type="entry name" value="GLYCEROL-3-PHOSPHATE DEHYDROGENASE [NAD(+)] 2, CHLOROPLASTIC"/>
    <property type="match status" value="1"/>
</dbReference>
<gene>
    <name evidence="2" type="ORF">EVA_16635</name>
</gene>
<reference evidence="2" key="1">
    <citation type="journal article" date="2012" name="PLoS ONE">
        <title>Gene sets for utilization of primary and secondary nutrition supplies in the distal gut of endangered iberian lynx.</title>
        <authorList>
            <person name="Alcaide M."/>
            <person name="Messina E."/>
            <person name="Richter M."/>
            <person name="Bargiela R."/>
            <person name="Peplies J."/>
            <person name="Huws S.A."/>
            <person name="Newbold C.J."/>
            <person name="Golyshin P.N."/>
            <person name="Simon M.A."/>
            <person name="Lopez G."/>
            <person name="Yakimov M.M."/>
            <person name="Ferrer M."/>
        </authorList>
    </citation>
    <scope>NUCLEOTIDE SEQUENCE</scope>
</reference>
<dbReference type="SUPFAM" id="SSF51735">
    <property type="entry name" value="NAD(P)-binding Rossmann-fold domains"/>
    <property type="match status" value="1"/>
</dbReference>
<feature type="non-terminal residue" evidence="2">
    <location>
        <position position="157"/>
    </location>
</feature>
<name>J9FLF1_9ZZZZ</name>
<evidence type="ECO:0000259" key="1">
    <source>
        <dbReference type="Pfam" id="PF01210"/>
    </source>
</evidence>